<gene>
    <name evidence="3" type="primary">ltrA</name>
    <name evidence="3" type="ORF">CJJ18_04125</name>
</gene>
<evidence type="ECO:0000313" key="4">
    <source>
        <dbReference type="Proteomes" id="UP000792865"/>
    </source>
</evidence>
<keyword evidence="3" id="KW-0808">Transferase</keyword>
<dbReference type="GO" id="GO:0003676">
    <property type="term" value="F:nucleic acid binding"/>
    <property type="evidence" value="ECO:0007669"/>
    <property type="project" value="InterPro"/>
</dbReference>
<keyword evidence="3" id="KW-0695">RNA-directed DNA polymerase</keyword>
<sequence length="553" mass="63664">MCASASFHPTSWHSINWKTSHVRVRKLQVRIAKAAKNEQWRRVKALQRLLTRSFTAKVMAIKRVTENTGKKTPGVDGVMWNTPEKKWNAIGIMKRTGYRPKPLRRIYIPKANGKRRPLGIPTLLDRAMQALHLLALEPVSEITADKNSYGFRPLRSAADAIEQIFCNCAKSKSAKWVLEADIEGCFDSISHDFLINTIPMDKVILGKWLKSGLLDRGTFYTTNGGTPQGGIISPTLANMALDGLEAELRQVFGYSGTAKGNKHKVHYVRYADDFVITGISHELLESRVKPLVEGFMAKRGLRLSQEKTGIIHISEGFNFLGQNVRSFNGKFLITPAKKNLTNFLKKMRTTIKEERSSSAWKLITQFNPIMRGWVNYHRHVVAKKTFSKIDHLIWQVLWKWCLRRHPKKGKYWVRKKYFTVQGNNQWVFNGKSPEGKMFTLYKASSTPIKRHIKIRSEACAFDKEWEIYFEKRLENTWKQKAVGNKKVSVLWRRQDKRCLCCNQLITQETGWNIHHKVERVKGGGNELSNLELLHPNCHRQKHSRAAGYDRIVS</sequence>
<dbReference type="Gene3D" id="1.10.30.50">
    <property type="match status" value="1"/>
</dbReference>
<dbReference type="GO" id="GO:0004519">
    <property type="term" value="F:endonuclease activity"/>
    <property type="evidence" value="ECO:0007669"/>
    <property type="project" value="InterPro"/>
</dbReference>
<dbReference type="SUPFAM" id="SSF56672">
    <property type="entry name" value="DNA/RNA polymerases"/>
    <property type="match status" value="1"/>
</dbReference>
<dbReference type="NCBIfam" id="TIGR04416">
    <property type="entry name" value="group_II_RT_mat"/>
    <property type="match status" value="1"/>
</dbReference>
<accession>A0AAC9YGM3</accession>
<dbReference type="CDD" id="cd00085">
    <property type="entry name" value="HNHc"/>
    <property type="match status" value="1"/>
</dbReference>
<evidence type="ECO:0000259" key="2">
    <source>
        <dbReference type="PROSITE" id="PS50878"/>
    </source>
</evidence>
<dbReference type="InterPro" id="IPR030931">
    <property type="entry name" value="Group_II_RT_mat"/>
</dbReference>
<dbReference type="AlphaFoldDB" id="A0AAC9YGM3"/>
<dbReference type="InterPro" id="IPR025960">
    <property type="entry name" value="RVT_N"/>
</dbReference>
<comment type="similarity">
    <text evidence="1">Belongs to the bacterial reverse transcriptase family.</text>
</comment>
<protein>
    <submittedName>
        <fullName evidence="3">Group II intron reverse transcriptase/maturase</fullName>
    </submittedName>
</protein>
<keyword evidence="3" id="KW-0548">Nucleotidyltransferase</keyword>
<dbReference type="InterPro" id="IPR043502">
    <property type="entry name" value="DNA/RNA_pol_sf"/>
</dbReference>
<dbReference type="InterPro" id="IPR013597">
    <property type="entry name" value="Mat_intron_G2"/>
</dbReference>
<organism evidence="3 4">
    <name type="scientific">Candidatus Williamhamiltonella defendens</name>
    <dbReference type="NCBI Taxonomy" id="138072"/>
    <lineage>
        <taxon>Bacteria</taxon>
        <taxon>Pseudomonadati</taxon>
        <taxon>Pseudomonadota</taxon>
        <taxon>Gammaproteobacteria</taxon>
        <taxon>Enterobacterales</taxon>
        <taxon>Enterobacteriaceae</taxon>
        <taxon>aphid secondary symbionts</taxon>
        <taxon>Candidatus Williamhamiltonella</taxon>
    </lineage>
</organism>
<feature type="domain" description="Reverse transcriptase" evidence="2">
    <location>
        <begin position="89"/>
        <end position="324"/>
    </location>
</feature>
<dbReference type="Pfam" id="PF01844">
    <property type="entry name" value="HNH"/>
    <property type="match status" value="1"/>
</dbReference>
<dbReference type="Pfam" id="PF00078">
    <property type="entry name" value="RVT_1"/>
    <property type="match status" value="1"/>
</dbReference>
<dbReference type="PROSITE" id="PS50878">
    <property type="entry name" value="RT_POL"/>
    <property type="match status" value="1"/>
</dbReference>
<dbReference type="PANTHER" id="PTHR34047:SF8">
    <property type="entry name" value="PROTEIN YKFC"/>
    <property type="match status" value="1"/>
</dbReference>
<dbReference type="Pfam" id="PF13655">
    <property type="entry name" value="RVT_N"/>
    <property type="match status" value="1"/>
</dbReference>
<dbReference type="InterPro" id="IPR051083">
    <property type="entry name" value="GrpII_Intron_Splice-Mob/Def"/>
</dbReference>
<dbReference type="Proteomes" id="UP000792865">
    <property type="component" value="Chromosome"/>
</dbReference>
<dbReference type="GO" id="GO:0008270">
    <property type="term" value="F:zinc ion binding"/>
    <property type="evidence" value="ECO:0007669"/>
    <property type="project" value="InterPro"/>
</dbReference>
<dbReference type="Pfam" id="PF08388">
    <property type="entry name" value="GIIM"/>
    <property type="match status" value="1"/>
</dbReference>
<dbReference type="EMBL" id="CP022932">
    <property type="protein sequence ID" value="ASV34350.1"/>
    <property type="molecule type" value="Genomic_DNA"/>
</dbReference>
<evidence type="ECO:0000256" key="1">
    <source>
        <dbReference type="ARBA" id="ARBA00034120"/>
    </source>
</evidence>
<evidence type="ECO:0000313" key="3">
    <source>
        <dbReference type="EMBL" id="ASV34350.1"/>
    </source>
</evidence>
<dbReference type="RefSeq" id="WP_095034796.1">
    <property type="nucleotide sequence ID" value="NZ_CAWNYN010000001.1"/>
</dbReference>
<dbReference type="SMART" id="SM00507">
    <property type="entry name" value="HNHc"/>
    <property type="match status" value="1"/>
</dbReference>
<dbReference type="PANTHER" id="PTHR34047">
    <property type="entry name" value="NUCLEAR INTRON MATURASE 1, MITOCHONDRIAL-RELATED"/>
    <property type="match status" value="1"/>
</dbReference>
<proteinExistence type="inferred from homology"/>
<reference evidence="3" key="1">
    <citation type="submission" date="2017-08" db="EMBL/GenBank/DDBJ databases">
        <title>Genome sequence of Candidatus Hamiltonella defensa from Acyrthosiphon pisum strain MI47.</title>
        <authorList>
            <person name="Patel V.A."/>
            <person name="Chevignon G."/>
            <person name="Russell J.A."/>
            <person name="Oliver K.M."/>
        </authorList>
    </citation>
    <scope>NUCLEOTIDE SEQUENCE</scope>
    <source>
        <strain evidence="3">MI47</strain>
    </source>
</reference>
<dbReference type="InterPro" id="IPR000477">
    <property type="entry name" value="RT_dom"/>
</dbReference>
<dbReference type="GO" id="GO:0003964">
    <property type="term" value="F:RNA-directed DNA polymerase activity"/>
    <property type="evidence" value="ECO:0007669"/>
    <property type="project" value="UniProtKB-KW"/>
</dbReference>
<name>A0AAC9YGM3_9ENTR</name>
<dbReference type="InterPro" id="IPR002711">
    <property type="entry name" value="HNH"/>
</dbReference>
<dbReference type="CDD" id="cd01651">
    <property type="entry name" value="RT_G2_intron"/>
    <property type="match status" value="1"/>
</dbReference>
<dbReference type="InterPro" id="IPR003615">
    <property type="entry name" value="HNH_nuc"/>
</dbReference>